<dbReference type="GO" id="GO:0005506">
    <property type="term" value="F:iron ion binding"/>
    <property type="evidence" value="ECO:0007669"/>
    <property type="project" value="InterPro"/>
</dbReference>
<evidence type="ECO:0000256" key="1">
    <source>
        <dbReference type="ARBA" id="ARBA00001971"/>
    </source>
</evidence>
<feature type="binding site" description="axial binding residue" evidence="4">
    <location>
        <position position="442"/>
    </location>
    <ligand>
        <name>heme</name>
        <dbReference type="ChEBI" id="CHEBI:30413"/>
    </ligand>
    <ligandPart>
        <name>Fe</name>
        <dbReference type="ChEBI" id="CHEBI:18248"/>
    </ligandPart>
</feature>
<evidence type="ECO:0008006" key="8">
    <source>
        <dbReference type="Google" id="ProtNLM"/>
    </source>
</evidence>
<dbReference type="PANTHER" id="PTHR24305">
    <property type="entry name" value="CYTOCHROME P450"/>
    <property type="match status" value="1"/>
</dbReference>
<comment type="cofactor">
    <cofactor evidence="1 4">
        <name>heme</name>
        <dbReference type="ChEBI" id="CHEBI:30413"/>
    </cofactor>
</comment>
<keyword evidence="4 5" id="KW-0349">Heme</keyword>
<dbReference type="GO" id="GO:0020037">
    <property type="term" value="F:heme binding"/>
    <property type="evidence" value="ECO:0007669"/>
    <property type="project" value="InterPro"/>
</dbReference>
<dbReference type="PRINTS" id="PR00463">
    <property type="entry name" value="EP450I"/>
</dbReference>
<proteinExistence type="inferred from homology"/>
<dbReference type="Proteomes" id="UP000013776">
    <property type="component" value="Unassembled WGS sequence"/>
</dbReference>
<dbReference type="eggNOG" id="KOG0157">
    <property type="taxonomic scope" value="Eukaryota"/>
</dbReference>
<dbReference type="OrthoDB" id="1470350at2759"/>
<comment type="similarity">
    <text evidence="5">Belongs to the cytochrome P450 family.</text>
</comment>
<dbReference type="InterPro" id="IPR036396">
    <property type="entry name" value="Cyt_P450_sf"/>
</dbReference>
<keyword evidence="5" id="KW-0503">Monooxygenase</keyword>
<dbReference type="EMBL" id="CAHR02000195">
    <property type="protein sequence ID" value="CCG84027.1"/>
    <property type="molecule type" value="Genomic_DNA"/>
</dbReference>
<name>R4XED0_TAPDE</name>
<comment type="caution">
    <text evidence="6">The sequence shown here is derived from an EMBL/GenBank/DDBJ whole genome shotgun (WGS) entry which is preliminary data.</text>
</comment>
<accession>R4XED0</accession>
<reference evidence="6 7" key="1">
    <citation type="journal article" date="2013" name="MBio">
        <title>Genome sequencing of the plant pathogen Taphrina deformans, the causal agent of peach leaf curl.</title>
        <authorList>
            <person name="Cisse O.H."/>
            <person name="Almeida J.M.G.C.F."/>
            <person name="Fonseca A."/>
            <person name="Kumar A.A."/>
            <person name="Salojaervi J."/>
            <person name="Overmyer K."/>
            <person name="Hauser P.M."/>
            <person name="Pagni M."/>
        </authorList>
    </citation>
    <scope>NUCLEOTIDE SEQUENCE [LARGE SCALE GENOMIC DNA]</scope>
    <source>
        <strain evidence="7">PYCC 5710 / ATCC 11124 / CBS 356.35 / IMI 108563 / JCM 9778 / NBRC 8474</strain>
    </source>
</reference>
<dbReference type="PROSITE" id="PS00086">
    <property type="entry name" value="CYTOCHROME_P450"/>
    <property type="match status" value="1"/>
</dbReference>
<dbReference type="InterPro" id="IPR050121">
    <property type="entry name" value="Cytochrome_P450_monoxygenase"/>
</dbReference>
<dbReference type="GO" id="GO:0004497">
    <property type="term" value="F:monooxygenase activity"/>
    <property type="evidence" value="ECO:0007669"/>
    <property type="project" value="UniProtKB-KW"/>
</dbReference>
<dbReference type="SUPFAM" id="SSF48264">
    <property type="entry name" value="Cytochrome P450"/>
    <property type="match status" value="1"/>
</dbReference>
<keyword evidence="5" id="KW-0560">Oxidoreductase</keyword>
<evidence type="ECO:0000256" key="3">
    <source>
        <dbReference type="ARBA" id="ARBA00023004"/>
    </source>
</evidence>
<keyword evidence="3 4" id="KW-0408">Iron</keyword>
<dbReference type="PRINTS" id="PR00385">
    <property type="entry name" value="P450"/>
</dbReference>
<dbReference type="InterPro" id="IPR002401">
    <property type="entry name" value="Cyt_P450_E_grp-I"/>
</dbReference>
<keyword evidence="7" id="KW-1185">Reference proteome</keyword>
<evidence type="ECO:0000256" key="4">
    <source>
        <dbReference type="PIRSR" id="PIRSR602401-1"/>
    </source>
</evidence>
<dbReference type="STRING" id="1097556.R4XED0"/>
<evidence type="ECO:0000313" key="7">
    <source>
        <dbReference type="Proteomes" id="UP000013776"/>
    </source>
</evidence>
<organism evidence="6 7">
    <name type="scientific">Taphrina deformans (strain PYCC 5710 / ATCC 11124 / CBS 356.35 / IMI 108563 / JCM 9778 / NBRC 8474)</name>
    <name type="common">Peach leaf curl fungus</name>
    <name type="synonym">Lalaria deformans</name>
    <dbReference type="NCBI Taxonomy" id="1097556"/>
    <lineage>
        <taxon>Eukaryota</taxon>
        <taxon>Fungi</taxon>
        <taxon>Dikarya</taxon>
        <taxon>Ascomycota</taxon>
        <taxon>Taphrinomycotina</taxon>
        <taxon>Taphrinomycetes</taxon>
        <taxon>Taphrinales</taxon>
        <taxon>Taphrinaceae</taxon>
        <taxon>Taphrina</taxon>
    </lineage>
</organism>
<dbReference type="InterPro" id="IPR001128">
    <property type="entry name" value="Cyt_P450"/>
</dbReference>
<sequence>MIADQLEAQTVLWICIVLVVAHAVTRSLYRSFVLKNVPGPWYTLVSDWSLVWQEYRHNRTRWIHGLHAEYGPIVRLSNSEVHYNSTEAVKKIYGVRGPAVKESYYAEFAKDGHENMFSTIDEASHGHRKRGVANHYARSSLLTEASLSMLREKVAQCCSLLYDPDGVQLYTALSYFTFDVISSVVYGRQSCAQTLVQNGLNRLRLASDGSTLCRMRRFFRKSGHYTIAALTHLLYAIRQMTPITRVSASPGADGLDGYIFETCGKITSTPEEGLAKESASLAEKLLYRGCTNAYMLSETRDHVIAGSDTTTTVLTYLFYTLATRPDVYSKLRLELARVGRDENGRLVVTEIEACTYLDAVITEALRLFAAIPMSLPRVLSAPLDLHGTRVPQGTRVGVQCYSMHREPSTFPEPEAYKPERWENATKSMSDHMWAFSSGSRSCVGKALAMLEMKLLAAEVVSRFSISLVGEICPDAMMMAEDTTAFAMAPRDRSVKLRFKHRPNDEV</sequence>
<keyword evidence="2 4" id="KW-0479">Metal-binding</keyword>
<dbReference type="AlphaFoldDB" id="R4XED0"/>
<dbReference type="InterPro" id="IPR017972">
    <property type="entry name" value="Cyt_P450_CS"/>
</dbReference>
<evidence type="ECO:0000313" key="6">
    <source>
        <dbReference type="EMBL" id="CCG84027.1"/>
    </source>
</evidence>
<evidence type="ECO:0000256" key="2">
    <source>
        <dbReference type="ARBA" id="ARBA00022723"/>
    </source>
</evidence>
<dbReference type="GO" id="GO:0016705">
    <property type="term" value="F:oxidoreductase activity, acting on paired donors, with incorporation or reduction of molecular oxygen"/>
    <property type="evidence" value="ECO:0007669"/>
    <property type="project" value="InterPro"/>
</dbReference>
<dbReference type="PANTHER" id="PTHR24305:SF164">
    <property type="entry name" value="P450, PUTATIVE (EUROFUNG)-RELATED"/>
    <property type="match status" value="1"/>
</dbReference>
<evidence type="ECO:0000256" key="5">
    <source>
        <dbReference type="RuleBase" id="RU000461"/>
    </source>
</evidence>
<dbReference type="Gene3D" id="1.10.630.10">
    <property type="entry name" value="Cytochrome P450"/>
    <property type="match status" value="1"/>
</dbReference>
<protein>
    <recommendedName>
        <fullName evidence="8">Cytochrome P450</fullName>
    </recommendedName>
</protein>
<dbReference type="Pfam" id="PF00067">
    <property type="entry name" value="p450"/>
    <property type="match status" value="1"/>
</dbReference>
<gene>
    <name evidence="6" type="ORF">TAPDE_004393</name>
</gene>